<dbReference type="InterPro" id="IPR010982">
    <property type="entry name" value="Lambda_DNA-bd_dom_sf"/>
</dbReference>
<reference evidence="2 3" key="1">
    <citation type="submission" date="2019-11" db="EMBL/GenBank/DDBJ databases">
        <title>Streptomyces typhae sp. nov., a novel endophytic actinomycete isolated from the root of cattail pollen (Typha angustifolia L.).</title>
        <authorList>
            <person name="Peng C."/>
        </authorList>
    </citation>
    <scope>NUCLEOTIDE SEQUENCE [LARGE SCALE GENOMIC DNA]</scope>
    <source>
        <strain evidence="3">p1417</strain>
    </source>
</reference>
<dbReference type="AlphaFoldDB" id="A0A6L6X256"/>
<gene>
    <name evidence="2" type="ORF">GPA10_24830</name>
</gene>
<dbReference type="GO" id="GO:0003677">
    <property type="term" value="F:DNA binding"/>
    <property type="evidence" value="ECO:0007669"/>
    <property type="project" value="InterPro"/>
</dbReference>
<dbReference type="SUPFAM" id="SSF47413">
    <property type="entry name" value="lambda repressor-like DNA-binding domains"/>
    <property type="match status" value="1"/>
</dbReference>
<comment type="caution">
    <text evidence="2">The sequence shown here is derived from an EMBL/GenBank/DDBJ whole genome shotgun (WGS) entry which is preliminary data.</text>
</comment>
<accession>A0A6L6X256</accession>
<dbReference type="PROSITE" id="PS50943">
    <property type="entry name" value="HTH_CROC1"/>
    <property type="match status" value="1"/>
</dbReference>
<dbReference type="CDD" id="cd00093">
    <property type="entry name" value="HTH_XRE"/>
    <property type="match status" value="1"/>
</dbReference>
<feature type="domain" description="HTH cro/C1-type" evidence="1">
    <location>
        <begin position="25"/>
        <end position="80"/>
    </location>
</feature>
<evidence type="ECO:0000259" key="1">
    <source>
        <dbReference type="PROSITE" id="PS50943"/>
    </source>
</evidence>
<protein>
    <submittedName>
        <fullName evidence="2">Helix-turn-helix domain-containing protein</fullName>
    </submittedName>
</protein>
<name>A0A6L6X256_9ACTN</name>
<sequence>MQAECLHWSSKCACIASVRPKGQAIRAIREARGMSIRALQSETGLNRGYLSRLERGLVREPGEQQVRRVATALRVPVDVITEETP</sequence>
<organism evidence="2 3">
    <name type="scientific">Streptomyces typhae</name>
    <dbReference type="NCBI Taxonomy" id="2681492"/>
    <lineage>
        <taxon>Bacteria</taxon>
        <taxon>Bacillati</taxon>
        <taxon>Actinomycetota</taxon>
        <taxon>Actinomycetes</taxon>
        <taxon>Kitasatosporales</taxon>
        <taxon>Streptomycetaceae</taxon>
        <taxon>Streptomyces</taxon>
    </lineage>
</organism>
<dbReference type="RefSeq" id="WP_425505812.1">
    <property type="nucleotide sequence ID" value="NZ_WPNZ01000014.1"/>
</dbReference>
<evidence type="ECO:0000313" key="3">
    <source>
        <dbReference type="Proteomes" id="UP000483802"/>
    </source>
</evidence>
<evidence type="ECO:0000313" key="2">
    <source>
        <dbReference type="EMBL" id="MVO87893.1"/>
    </source>
</evidence>
<dbReference type="Proteomes" id="UP000483802">
    <property type="component" value="Unassembled WGS sequence"/>
</dbReference>
<dbReference type="Pfam" id="PF01381">
    <property type="entry name" value="HTH_3"/>
    <property type="match status" value="1"/>
</dbReference>
<dbReference type="EMBL" id="WPNZ01000014">
    <property type="protein sequence ID" value="MVO87893.1"/>
    <property type="molecule type" value="Genomic_DNA"/>
</dbReference>
<keyword evidence="3" id="KW-1185">Reference proteome</keyword>
<dbReference type="InterPro" id="IPR001387">
    <property type="entry name" value="Cro/C1-type_HTH"/>
</dbReference>
<proteinExistence type="predicted"/>
<dbReference type="Gene3D" id="1.10.260.40">
    <property type="entry name" value="lambda repressor-like DNA-binding domains"/>
    <property type="match status" value="1"/>
</dbReference>
<dbReference type="SMART" id="SM00530">
    <property type="entry name" value="HTH_XRE"/>
    <property type="match status" value="1"/>
</dbReference>